<dbReference type="InterPro" id="IPR004358">
    <property type="entry name" value="Sig_transdc_His_kin-like_C"/>
</dbReference>
<feature type="region of interest" description="Disordered" evidence="12">
    <location>
        <begin position="771"/>
        <end position="790"/>
    </location>
</feature>
<organism evidence="17 18">
    <name type="scientific">Pseudorhodoferax soli</name>
    <dbReference type="NCBI Taxonomy" id="545864"/>
    <lineage>
        <taxon>Bacteria</taxon>
        <taxon>Pseudomonadati</taxon>
        <taxon>Pseudomonadota</taxon>
        <taxon>Betaproteobacteria</taxon>
        <taxon>Burkholderiales</taxon>
        <taxon>Comamonadaceae</taxon>
    </lineage>
</organism>
<evidence type="ECO:0000259" key="14">
    <source>
        <dbReference type="PROSITE" id="PS50110"/>
    </source>
</evidence>
<dbReference type="InterPro" id="IPR001789">
    <property type="entry name" value="Sig_transdc_resp-reg_receiver"/>
</dbReference>
<dbReference type="Pfam" id="PF01584">
    <property type="entry name" value="CheW"/>
    <property type="match status" value="1"/>
</dbReference>
<dbReference type="InterPro" id="IPR036641">
    <property type="entry name" value="HPT_dom_sf"/>
</dbReference>
<evidence type="ECO:0000256" key="1">
    <source>
        <dbReference type="ARBA" id="ARBA00000085"/>
    </source>
</evidence>
<dbReference type="SMART" id="SM01231">
    <property type="entry name" value="H-kinase_dim"/>
    <property type="match status" value="1"/>
</dbReference>
<dbReference type="InterPro" id="IPR051315">
    <property type="entry name" value="Bact_Chemotaxis_CheA"/>
</dbReference>
<evidence type="ECO:0000256" key="2">
    <source>
        <dbReference type="ARBA" id="ARBA00012438"/>
    </source>
</evidence>
<sequence>MNETTAPPLSPHDLGPVAWVLEELRRTLDAAAKCLHRYRREADAAGTAFHVPGLQHLLQAGQLLHQCAGALHLVEQPACAALADAMEAAVQRFAEQRTPCTDEAVAQVEQAGLAIVEYLQALLSGKPVAPVELFPQYREVQALAGAERSRPVDLWTPPPADAAPPAPPVQLPAGIEALQPGPALRSRLDQAVLKVVKTADPAAALALHDLALGLAAGSDAPARRSFWQLAAGYFQALALGLVPADLYTKRIASGVLTQYAALARGEAEPAAALLQELLFYCAGAVPPADTGQAGTLAAVRAAHGLGASGTADYAQRRFGRFPPALLAQARKRIAAASETWAAVAGGDAHQLRTAHEQLLPLADALARLHDDSAPLAQALLQAVEAAWRVGGTPPVPPSPALALEVATALLYLDTAYADLDRSGADLRARAAQLAERLALVRQGQAPEPMEGWMEALYHGVSERQTMGSVVAELGRTLAEIEQALDQFFRAPREKGVLGKVVAQLTQLRGVLSVLDLEQAAHAVLRMRETVDGYMADQVDDTAARNTSFERLGSSLGALGFLVGMLGYQRHLAQQLFVYDEAQGLFRLRGGSAADGAAPAAEPPSDTDTDTDTDAELDTGTEFDTDTEVESATDVETEAHADTHADLLQIFTDEAQSVVQSGQAAVQALQAAPDARAPLEQLRRAFHTLKGSARMVQQEGFGAAAWSFEELLNARLDQGHAADAALLQATQQALQDLAGWIADIAAGRDGAHRLAALQAAAAALRAPPLAAESAPSAEALQAPRPDAGDDDDDHFRQVGPLRIALPLYNAFLNDADEWSRQLQTELGEWALQQPLPPAASSPALARALADSAAGVGFDGLAQLADLLARVLGGAPPRATQPVLDAAEEIRRLLHQFAAGFLKPARDGVVQALKALQETAPEGAAFEEEIDNQDALDADLFPVFEDEAAELLPQLSAALRRWQAAQPTPADASARQAVLRALHTLKGSARLAGALRLGALAHRLESAAEQVPDDAPPRQLDPLLAHADRLQQAFDQLRSQVRGLAAPLDEAAVVHAPRPVSGQSVRVRAQLLDQLVSGAGEVLITRARMEARLGELGGALGAMDSGLEQLRQQLRELETQTESQIQARLAQAGDGLDAFDPLEFDRFTRTQELARGMAEAVAELAAAQRQLHRGLQGTQDDLAAQGRQARALQRELLRTRTVPFEAIAERLYGAVRQSAKETGRTVRLDLAGGGIELDRGVLDRLAPVFEHLLRNAVTHGIEDEAARSAAGKPASGAIAISVAHGGNDIAFTITDDGRGLDVPRIQARAATLGLLTGDAPLTPDQAAALVFLPGFTTATAVTAMAGRGIGMDVVRTEVHALGGRIETTSTPGAGTQFKLVLPLTTAATQVVLVRVGQQTFGIPTHLVEAVRRLAPAELAQCYAREQWVEDGEPLAFYWAGALLQCAIARPAARERHASVLLLHSAQQRLALHVDEVLGHQEVVVKNLGPQLARLPGLAGMSVLASGAVLLLYNPVALAAVYGVMARQAQHEHALRNGDGSPAPDPTVAPAPLVLVVDDSVTVRHVTQRLLQRAGWRVALAADGVQALEQLRAERPVLVVTDIEMPQMDGYALTQAIRADEQLADLPIVVISSRTADRHREHALALGVDHYLGKPYAEEELLALVRHHAADAPP</sequence>
<dbReference type="GO" id="GO:0005737">
    <property type="term" value="C:cytoplasm"/>
    <property type="evidence" value="ECO:0007669"/>
    <property type="project" value="InterPro"/>
</dbReference>
<evidence type="ECO:0000256" key="10">
    <source>
        <dbReference type="PROSITE-ProRule" id="PRU00169"/>
    </source>
</evidence>
<dbReference type="Pfam" id="PF02518">
    <property type="entry name" value="HATPase_c"/>
    <property type="match status" value="1"/>
</dbReference>
<keyword evidence="6 17" id="KW-0418">Kinase</keyword>
<dbReference type="InterPro" id="IPR036061">
    <property type="entry name" value="CheW-like_dom_sf"/>
</dbReference>
<dbReference type="SUPFAM" id="SSF55874">
    <property type="entry name" value="ATPase domain of HSP90 chaperone/DNA topoisomerase II/histidine kinase"/>
    <property type="match status" value="1"/>
</dbReference>
<evidence type="ECO:0000256" key="6">
    <source>
        <dbReference type="ARBA" id="ARBA00022777"/>
    </source>
</evidence>
<dbReference type="SMART" id="SM00260">
    <property type="entry name" value="CheW"/>
    <property type="match status" value="1"/>
</dbReference>
<gene>
    <name evidence="17" type="ORF">DES41_1011271</name>
</gene>
<evidence type="ECO:0000256" key="11">
    <source>
        <dbReference type="SAM" id="Coils"/>
    </source>
</evidence>
<dbReference type="SMART" id="SM00448">
    <property type="entry name" value="REC"/>
    <property type="match status" value="1"/>
</dbReference>
<dbReference type="PROSITE" id="PS50110">
    <property type="entry name" value="RESPONSE_REGULATORY"/>
    <property type="match status" value="1"/>
</dbReference>
<dbReference type="Gene3D" id="2.30.30.40">
    <property type="entry name" value="SH3 Domains"/>
    <property type="match status" value="1"/>
</dbReference>
<feature type="domain" description="HPt" evidence="16">
    <location>
        <begin position="931"/>
        <end position="1035"/>
    </location>
</feature>
<dbReference type="SUPFAM" id="SSF47226">
    <property type="entry name" value="Histidine-containing phosphotransfer domain, HPT domain"/>
    <property type="match status" value="4"/>
</dbReference>
<keyword evidence="18" id="KW-1185">Reference proteome</keyword>
<dbReference type="Pfam" id="PF02895">
    <property type="entry name" value="H-kinase_dim"/>
    <property type="match status" value="1"/>
</dbReference>
<evidence type="ECO:0000256" key="9">
    <source>
        <dbReference type="PROSITE-ProRule" id="PRU00110"/>
    </source>
</evidence>
<name>A0A368Y8Y7_9BURK</name>
<protein>
    <recommendedName>
        <fullName evidence="3">Chemotaxis protein CheA</fullName>
        <ecNumber evidence="2">2.7.13.3</ecNumber>
    </recommendedName>
</protein>
<feature type="domain" description="CheW-like" evidence="15">
    <location>
        <begin position="1385"/>
        <end position="1521"/>
    </location>
</feature>
<feature type="modified residue" description="Phosphohistidine" evidence="9">
    <location>
        <position position="686"/>
    </location>
</feature>
<dbReference type="CDD" id="cd17546">
    <property type="entry name" value="REC_hyHK_CKI1_RcsC-like"/>
    <property type="match status" value="1"/>
</dbReference>
<evidence type="ECO:0000256" key="5">
    <source>
        <dbReference type="ARBA" id="ARBA00022679"/>
    </source>
</evidence>
<keyword evidence="7" id="KW-0902">Two-component regulatory system</keyword>
<dbReference type="SMART" id="SM00073">
    <property type="entry name" value="HPT"/>
    <property type="match status" value="2"/>
</dbReference>
<dbReference type="SUPFAM" id="SSF52172">
    <property type="entry name" value="CheY-like"/>
    <property type="match status" value="1"/>
</dbReference>
<dbReference type="Pfam" id="PF26379">
    <property type="entry name" value="FimL_2nd"/>
    <property type="match status" value="1"/>
</dbReference>
<dbReference type="GO" id="GO:0000155">
    <property type="term" value="F:phosphorelay sensor kinase activity"/>
    <property type="evidence" value="ECO:0007669"/>
    <property type="project" value="InterPro"/>
</dbReference>
<dbReference type="PANTHER" id="PTHR43395:SF8">
    <property type="entry name" value="HISTIDINE KINASE"/>
    <property type="match status" value="1"/>
</dbReference>
<dbReference type="Gene3D" id="3.30.565.10">
    <property type="entry name" value="Histidine kinase-like ATPase, C-terminal domain"/>
    <property type="match status" value="1"/>
</dbReference>
<evidence type="ECO:0000256" key="8">
    <source>
        <dbReference type="ARBA" id="ARBA00035100"/>
    </source>
</evidence>
<dbReference type="EMBL" id="QPJK01000001">
    <property type="protein sequence ID" value="RCW76662.1"/>
    <property type="molecule type" value="Genomic_DNA"/>
</dbReference>
<dbReference type="SMART" id="SM00387">
    <property type="entry name" value="HATPase_c"/>
    <property type="match status" value="1"/>
</dbReference>
<dbReference type="InterPro" id="IPR036890">
    <property type="entry name" value="HATPase_C_sf"/>
</dbReference>
<evidence type="ECO:0000259" key="16">
    <source>
        <dbReference type="PROSITE" id="PS50894"/>
    </source>
</evidence>
<dbReference type="GO" id="GO:0006935">
    <property type="term" value="P:chemotaxis"/>
    <property type="evidence" value="ECO:0007669"/>
    <property type="project" value="InterPro"/>
</dbReference>
<feature type="coiled-coil region" evidence="11">
    <location>
        <begin position="1098"/>
        <end position="1125"/>
    </location>
</feature>
<comment type="catalytic activity">
    <reaction evidence="1">
        <text>ATP + protein L-histidine = ADP + protein N-phospho-L-histidine.</text>
        <dbReference type="EC" id="2.7.13.3"/>
    </reaction>
</comment>
<dbReference type="InterPro" id="IPR058661">
    <property type="entry name" value="FimL_2nd"/>
</dbReference>
<evidence type="ECO:0000256" key="12">
    <source>
        <dbReference type="SAM" id="MobiDB-lite"/>
    </source>
</evidence>
<feature type="compositionally biased region" description="Low complexity" evidence="12">
    <location>
        <begin position="771"/>
        <end position="782"/>
    </location>
</feature>
<dbReference type="PROSITE" id="PS50851">
    <property type="entry name" value="CHEW"/>
    <property type="match status" value="1"/>
</dbReference>
<comment type="caution">
    <text evidence="17">The sequence shown here is derived from an EMBL/GenBank/DDBJ whole genome shotgun (WGS) entry which is preliminary data.</text>
</comment>
<dbReference type="InterPro" id="IPR002545">
    <property type="entry name" value="CheW-lke_dom"/>
</dbReference>
<dbReference type="Pfam" id="PF00072">
    <property type="entry name" value="Response_reg"/>
    <property type="match status" value="1"/>
</dbReference>
<dbReference type="InterPro" id="IPR004105">
    <property type="entry name" value="CheA-like_dim"/>
</dbReference>
<accession>A0A368Y8Y7</accession>
<comment type="function">
    <text evidence="8">Involved in the transmission of sensory signals from the chemoreceptors to the flagellar motors. CheA is autophosphorylated; it can transfer its phosphate group to either CheB or CheY.</text>
</comment>
<dbReference type="Pfam" id="PF01627">
    <property type="entry name" value="Hpt"/>
    <property type="match status" value="2"/>
</dbReference>
<dbReference type="InterPro" id="IPR011006">
    <property type="entry name" value="CheY-like_superfamily"/>
</dbReference>
<evidence type="ECO:0000313" key="17">
    <source>
        <dbReference type="EMBL" id="RCW76662.1"/>
    </source>
</evidence>
<dbReference type="InterPro" id="IPR008207">
    <property type="entry name" value="Sig_transdc_His_kin_Hpt_dom"/>
</dbReference>
<dbReference type="FunFam" id="3.30.565.10:FF:000016">
    <property type="entry name" value="Chemotaxis protein CheA, putative"/>
    <property type="match status" value="1"/>
</dbReference>
<feature type="region of interest" description="Disordered" evidence="12">
    <location>
        <begin position="592"/>
        <end position="631"/>
    </location>
</feature>
<dbReference type="RefSeq" id="WP_245965575.1">
    <property type="nucleotide sequence ID" value="NZ_QPJK01000001.1"/>
</dbReference>
<proteinExistence type="predicted"/>
<dbReference type="InterPro" id="IPR003594">
    <property type="entry name" value="HATPase_dom"/>
</dbReference>
<dbReference type="PROSITE" id="PS50109">
    <property type="entry name" value="HIS_KIN"/>
    <property type="match status" value="1"/>
</dbReference>
<feature type="compositionally biased region" description="Acidic residues" evidence="12">
    <location>
        <begin position="604"/>
        <end position="631"/>
    </location>
</feature>
<dbReference type="PANTHER" id="PTHR43395">
    <property type="entry name" value="SENSOR HISTIDINE KINASE CHEA"/>
    <property type="match status" value="1"/>
</dbReference>
<feature type="domain" description="Histidine kinase" evidence="13">
    <location>
        <begin position="1150"/>
        <end position="1383"/>
    </location>
</feature>
<feature type="modified residue" description="Phosphohistidine" evidence="9">
    <location>
        <position position="981"/>
    </location>
</feature>
<dbReference type="EC" id="2.7.13.3" evidence="2"/>
<evidence type="ECO:0000259" key="13">
    <source>
        <dbReference type="PROSITE" id="PS50109"/>
    </source>
</evidence>
<dbReference type="Proteomes" id="UP000252884">
    <property type="component" value="Unassembled WGS sequence"/>
</dbReference>
<evidence type="ECO:0000313" key="18">
    <source>
        <dbReference type="Proteomes" id="UP000252884"/>
    </source>
</evidence>
<evidence type="ECO:0000259" key="15">
    <source>
        <dbReference type="PROSITE" id="PS50851"/>
    </source>
</evidence>
<dbReference type="CDD" id="cd00088">
    <property type="entry name" value="HPT"/>
    <property type="match status" value="2"/>
</dbReference>
<dbReference type="SUPFAM" id="SSF50341">
    <property type="entry name" value="CheW-like"/>
    <property type="match status" value="1"/>
</dbReference>
<evidence type="ECO:0000256" key="7">
    <source>
        <dbReference type="ARBA" id="ARBA00023012"/>
    </source>
</evidence>
<dbReference type="PROSITE" id="PS50894">
    <property type="entry name" value="HPT"/>
    <property type="match status" value="2"/>
</dbReference>
<feature type="domain" description="Response regulatory" evidence="14">
    <location>
        <begin position="1550"/>
        <end position="1666"/>
    </location>
</feature>
<evidence type="ECO:0000256" key="3">
    <source>
        <dbReference type="ARBA" id="ARBA00021495"/>
    </source>
</evidence>
<dbReference type="InterPro" id="IPR005467">
    <property type="entry name" value="His_kinase_dom"/>
</dbReference>
<dbReference type="Gene3D" id="1.20.120.160">
    <property type="entry name" value="HPT domain"/>
    <property type="match status" value="2"/>
</dbReference>
<feature type="domain" description="HPt" evidence="16">
    <location>
        <begin position="639"/>
        <end position="743"/>
    </location>
</feature>
<feature type="compositionally biased region" description="Low complexity" evidence="12">
    <location>
        <begin position="592"/>
        <end position="603"/>
    </location>
</feature>
<keyword evidence="4 10" id="KW-0597">Phosphoprotein</keyword>
<dbReference type="PRINTS" id="PR00344">
    <property type="entry name" value="BCTRLSENSOR"/>
</dbReference>
<feature type="modified residue" description="4-aspartylphosphate" evidence="10">
    <location>
        <position position="1599"/>
    </location>
</feature>
<evidence type="ECO:0000256" key="4">
    <source>
        <dbReference type="ARBA" id="ARBA00022553"/>
    </source>
</evidence>
<reference evidence="17 18" key="1">
    <citation type="submission" date="2018-07" db="EMBL/GenBank/DDBJ databases">
        <title>Genomic Encyclopedia of Type Strains, Phase IV (KMG-IV): sequencing the most valuable type-strain genomes for metagenomic binning, comparative biology and taxonomic classification.</title>
        <authorList>
            <person name="Goeker M."/>
        </authorList>
    </citation>
    <scope>NUCLEOTIDE SEQUENCE [LARGE SCALE GENOMIC DNA]</scope>
    <source>
        <strain evidence="17 18">DSM 21634</strain>
    </source>
</reference>
<dbReference type="Gene3D" id="3.40.50.2300">
    <property type="match status" value="1"/>
</dbReference>
<keyword evidence="11" id="KW-0175">Coiled coil</keyword>
<keyword evidence="5" id="KW-0808">Transferase</keyword>